<keyword evidence="5" id="KW-1185">Reference proteome</keyword>
<feature type="compositionally biased region" description="Basic and acidic residues" evidence="2">
    <location>
        <begin position="323"/>
        <end position="333"/>
    </location>
</feature>
<dbReference type="PANTHER" id="PTHR45920">
    <property type="entry name" value="FORMIN HOMOLOGY 2 DOMAIN CONTAINING, ISOFORM I"/>
    <property type="match status" value="1"/>
</dbReference>
<feature type="compositionally biased region" description="Polar residues" evidence="2">
    <location>
        <begin position="591"/>
        <end position="609"/>
    </location>
</feature>
<feature type="compositionally biased region" description="Basic and acidic residues" evidence="2">
    <location>
        <begin position="549"/>
        <end position="573"/>
    </location>
</feature>
<evidence type="ECO:0000259" key="4">
    <source>
        <dbReference type="PROSITE" id="PS51444"/>
    </source>
</evidence>
<dbReference type="GeneID" id="115874811"/>
<feature type="compositionally biased region" description="Polar residues" evidence="2">
    <location>
        <begin position="536"/>
        <end position="547"/>
    </location>
</feature>
<dbReference type="InterPro" id="IPR041387">
    <property type="entry name" value="FHOD1_GBD_N"/>
</dbReference>
<feature type="compositionally biased region" description="Low complexity" evidence="2">
    <location>
        <begin position="374"/>
        <end position="387"/>
    </location>
</feature>
<feature type="domain" description="GBD/FH3" evidence="3">
    <location>
        <begin position="1107"/>
        <end position="1464"/>
    </location>
</feature>
<feature type="compositionally biased region" description="Basic and acidic residues" evidence="2">
    <location>
        <begin position="1486"/>
        <end position="1499"/>
    </location>
</feature>
<feature type="region of interest" description="Disordered" evidence="2">
    <location>
        <begin position="590"/>
        <end position="640"/>
    </location>
</feature>
<dbReference type="Pfam" id="PF02181">
    <property type="entry name" value="FH2"/>
    <property type="match status" value="1"/>
</dbReference>
<dbReference type="SUPFAM" id="SSF101447">
    <property type="entry name" value="Formin homology 2 domain (FH2 domain)"/>
    <property type="match status" value="1"/>
</dbReference>
<dbReference type="PROSITE" id="PS51444">
    <property type="entry name" value="FH2"/>
    <property type="match status" value="1"/>
</dbReference>
<feature type="compositionally biased region" description="Polar residues" evidence="2">
    <location>
        <begin position="420"/>
        <end position="435"/>
    </location>
</feature>
<feature type="region of interest" description="Disordered" evidence="2">
    <location>
        <begin position="1"/>
        <end position="183"/>
    </location>
</feature>
<protein>
    <submittedName>
        <fullName evidence="6">Uncharacterized protein LOC115874811 isoform X1</fullName>
    </submittedName>
</protein>
<dbReference type="Proteomes" id="UP000504635">
    <property type="component" value="Unplaced"/>
</dbReference>
<dbReference type="InterPro" id="IPR011989">
    <property type="entry name" value="ARM-like"/>
</dbReference>
<proteinExistence type="predicted"/>
<reference evidence="6" key="1">
    <citation type="submission" date="2025-08" db="UniProtKB">
        <authorList>
            <consortium name="RefSeq"/>
        </authorList>
    </citation>
    <scope>IDENTIFICATION</scope>
    <source>
        <tissue evidence="6">Gonads</tissue>
    </source>
</reference>
<feature type="region of interest" description="Disordered" evidence="2">
    <location>
        <begin position="309"/>
        <end position="574"/>
    </location>
</feature>
<dbReference type="GO" id="GO:0051015">
    <property type="term" value="F:actin filament binding"/>
    <property type="evidence" value="ECO:0007669"/>
    <property type="project" value="TreeGrafter"/>
</dbReference>
<dbReference type="PANTHER" id="PTHR45920:SF4">
    <property type="entry name" value="FORMIN HOMOLOGY 2 DOMAIN CONTAINING, ISOFORM I"/>
    <property type="match status" value="1"/>
</dbReference>
<feature type="compositionally biased region" description="Polar residues" evidence="2">
    <location>
        <begin position="903"/>
        <end position="937"/>
    </location>
</feature>
<dbReference type="Gene3D" id="1.25.10.10">
    <property type="entry name" value="Leucine-rich Repeat Variant"/>
    <property type="match status" value="1"/>
</dbReference>
<feature type="compositionally biased region" description="Polar residues" evidence="2">
    <location>
        <begin position="694"/>
        <end position="704"/>
    </location>
</feature>
<accession>A0A6J2X4V5</accession>
<dbReference type="InterPro" id="IPR015425">
    <property type="entry name" value="FH2_Formin"/>
</dbReference>
<feature type="compositionally biased region" description="Low complexity" evidence="2">
    <location>
        <begin position="152"/>
        <end position="162"/>
    </location>
</feature>
<feature type="region of interest" description="Disordered" evidence="2">
    <location>
        <begin position="996"/>
        <end position="1034"/>
    </location>
</feature>
<feature type="region of interest" description="Disordered" evidence="2">
    <location>
        <begin position="230"/>
        <end position="254"/>
    </location>
</feature>
<feature type="compositionally biased region" description="Polar residues" evidence="2">
    <location>
        <begin position="1"/>
        <end position="33"/>
    </location>
</feature>
<feature type="region of interest" description="Disordered" evidence="2">
    <location>
        <begin position="657"/>
        <end position="721"/>
    </location>
</feature>
<evidence type="ECO:0000256" key="2">
    <source>
        <dbReference type="SAM" id="MobiDB-lite"/>
    </source>
</evidence>
<feature type="region of interest" description="Disordered" evidence="2">
    <location>
        <begin position="1389"/>
        <end position="1499"/>
    </location>
</feature>
<dbReference type="PROSITE" id="PS51232">
    <property type="entry name" value="GBD_FH3"/>
    <property type="match status" value="1"/>
</dbReference>
<dbReference type="InParanoid" id="A0A6J2X4V5"/>
<feature type="region of interest" description="Disordered" evidence="2">
    <location>
        <begin position="842"/>
        <end position="944"/>
    </location>
</feature>
<feature type="compositionally biased region" description="Polar residues" evidence="2">
    <location>
        <begin position="622"/>
        <end position="640"/>
    </location>
</feature>
<keyword evidence="1" id="KW-0009">Actin-binding</keyword>
<dbReference type="InterPro" id="IPR016024">
    <property type="entry name" value="ARM-type_fold"/>
</dbReference>
<dbReference type="Pfam" id="PF18382">
    <property type="entry name" value="Formin_GBD_N"/>
    <property type="match status" value="1"/>
</dbReference>
<organism evidence="5 6">
    <name type="scientific">Sitophilus oryzae</name>
    <name type="common">Rice weevil</name>
    <name type="synonym">Curculio oryzae</name>
    <dbReference type="NCBI Taxonomy" id="7048"/>
    <lineage>
        <taxon>Eukaryota</taxon>
        <taxon>Metazoa</taxon>
        <taxon>Ecdysozoa</taxon>
        <taxon>Arthropoda</taxon>
        <taxon>Hexapoda</taxon>
        <taxon>Insecta</taxon>
        <taxon>Pterygota</taxon>
        <taxon>Neoptera</taxon>
        <taxon>Endopterygota</taxon>
        <taxon>Coleoptera</taxon>
        <taxon>Polyphaga</taxon>
        <taxon>Cucujiformia</taxon>
        <taxon>Curculionidae</taxon>
        <taxon>Dryophthorinae</taxon>
        <taxon>Sitophilus</taxon>
    </lineage>
</organism>
<dbReference type="InterPro" id="IPR042201">
    <property type="entry name" value="FH2_Formin_sf"/>
</dbReference>
<dbReference type="GO" id="GO:0005737">
    <property type="term" value="C:cytoplasm"/>
    <property type="evidence" value="ECO:0007669"/>
    <property type="project" value="TreeGrafter"/>
</dbReference>
<feature type="domain" description="FH2" evidence="4">
    <location>
        <begin position="1758"/>
        <end position="2020"/>
    </location>
</feature>
<feature type="compositionally biased region" description="Basic and acidic residues" evidence="2">
    <location>
        <begin position="865"/>
        <end position="875"/>
    </location>
</feature>
<evidence type="ECO:0000313" key="5">
    <source>
        <dbReference type="Proteomes" id="UP000504635"/>
    </source>
</evidence>
<name>A0A6J2X4V5_SITOR</name>
<feature type="compositionally biased region" description="Polar residues" evidence="2">
    <location>
        <begin position="334"/>
        <end position="349"/>
    </location>
</feature>
<feature type="compositionally biased region" description="Polar residues" evidence="2">
    <location>
        <begin position="663"/>
        <end position="675"/>
    </location>
</feature>
<feature type="compositionally biased region" description="Basic and acidic residues" evidence="2">
    <location>
        <begin position="51"/>
        <end position="60"/>
    </location>
</feature>
<dbReference type="InterPro" id="IPR056771">
    <property type="entry name" value="FH3_FHOD1-3-like"/>
</dbReference>
<gene>
    <name evidence="6" type="primary">LOC115874811</name>
</gene>
<feature type="compositionally biased region" description="Low complexity" evidence="2">
    <location>
        <begin position="482"/>
        <end position="499"/>
    </location>
</feature>
<feature type="compositionally biased region" description="Polar residues" evidence="2">
    <location>
        <begin position="90"/>
        <end position="100"/>
    </location>
</feature>
<dbReference type="GO" id="GO:0030866">
    <property type="term" value="P:cortical actin cytoskeleton organization"/>
    <property type="evidence" value="ECO:0007669"/>
    <property type="project" value="TreeGrafter"/>
</dbReference>
<dbReference type="RefSeq" id="XP_030745969.1">
    <property type="nucleotide sequence ID" value="XM_030890109.1"/>
</dbReference>
<evidence type="ECO:0000256" key="1">
    <source>
        <dbReference type="ARBA" id="ARBA00023203"/>
    </source>
</evidence>
<dbReference type="Gene3D" id="1.20.58.2220">
    <property type="entry name" value="Formin, FH2 domain"/>
    <property type="match status" value="1"/>
</dbReference>
<dbReference type="InterPro" id="IPR014768">
    <property type="entry name" value="GBD/FH3_dom"/>
</dbReference>
<feature type="compositionally biased region" description="Low complexity" evidence="2">
    <location>
        <begin position="1450"/>
        <end position="1465"/>
    </location>
</feature>
<feature type="compositionally biased region" description="Low complexity" evidence="2">
    <location>
        <begin position="110"/>
        <end position="123"/>
    </location>
</feature>
<sequence>MSNYRNYYDSSYGKSRPDSVSKNLSDTRSTPSRIAQRYGGGYTSSLSTSRDTGRGLKTDPHPPVSYKSPLSRSGTRSRDPSPSLEKVERTTPSTSSSYLNPNRLYPRQYTRSSTSRESTVSPTGSVSNLPRLGKRDDSTNIVSKYGGRTPLSKDSSSRSSSVSKEESISSKYKSSREDLSSGSQKYLNSRFLPKNSVERSYTAYTRPSTVRTHEVSRKNKELLSVLHAQQEQEKMSSRPASRCSSVAPEEVQKIKKKSPEKEKVIKKVEMITLKVCTRGTSPTLGSATQPSFLRSRRIELAKTIEKTVTRPKTVSENMVDKGIQSDRLDDSTKSSRFAGSSRINSTPWSSFLDMKFSSPSTKKTEKTKADSTDSPKSLSRTSSTKSISSDKDSKKSSKSKLTPPKQLNDKKQLPPPIPKSETSTKGTLHSLNTPNKDFRKSVLNMNPDGSKKRLGRRSNSASSADSDNADPDATDVSENLTSCKSYHKSSSSSKLPQKCSTDKQRGRRSPSSDVSVSSTTGPSSSEDDIKRGKTKSAGSSRTSVTEDFSTDKSSKEQSKSKQKMDGTRNEADAKNFLMRALAPVTNLFKANRQSQSNLEIANDNQTENSENPDKVVWILDPSSDSVSEKPSYSLQSVNSEPKSAKIVLRRVECADQSGWWGDNSETPSENSQIKQISEPVNLKYREPEKLFNQKPVTMKQNSSGEAPWWLDPNQSAPEGVQTYPENVNYKVKHADSGDSNWCLDENSATSESIPAYPNWKPQEPGQIYSQQYDQNQCRSKPPIRHIHSGESAWWLEENQSNAPEGVFVYPSQTQEMLDNQPQNRLNQAKIRPVESGEVAWWIKKDGTPPEGIKTWSPSPNQEQNDNQKTKMRPVDSGEAPWWLNKEATPPEGVQTYPNWVPDPSSSSKLSRNDSENSNWWQDSSKSEGQTASSNEQKTFGGGLDFHEKHKLRHIDSGERAWWLNDDDTQQSEIVQEVQPKTKTMIRHQESGEKPWWLGEENHEESYESQEIPLGDRASPEGLEMPKDDEGRNSPYDNVPGLQESAKQPSQSMFISKHRNIDELLGGMGQLWGTFTSNFFGYDDEGEKYKKIDAKEVIIHEGSGKQNERSSPYKKLDDAALQLYKDGDYGSYLDLEASISEQQEEFEGFELNKKNSIVLRTQLSVRVHTIIEKLLTSEGRELRRALFSLKQIFQEDKDLVHEFVQNDGLSCLIKVGSEADQNYQNYILRALGQVMLYVDGMNGVMEHNQTIQWLYSLISSKFRLVVKTALKLLLVFVEYTDSNCMLLVKAIHTVDYTQGLFPYHNIMKLLKDFDSADTELLIYATTLINKILNAVPDQDTYYDQVDALEEQGIESIIQRYMSKPGTDLDLLQQFQIYEAVLQFEDGEEKGGCTPIRHLDENIRKTLRSRKSMTDNSERRKSRRHSTGTAPLYGGLIPRNNNHILPEDFDESSSSNSGLNSSQWNGSYKDSNKANDAGVTPALKRRRERAERQRSFMREQQETAALLKSVQAHQQQNNNEENNINVLAGNYTNALQQRLSNGNKISNRKDMTPYLNAMNKMDSEEKQPWIMSMIQSQEGLQESDIANENDRNILLQLKKDNTIKDITQKLANQSIVQSPTEEMKVNRLGDMSGLISKAKEGLAKSKSKADVLKNPTSENILKIEPKKSENELRWEELVANLNRPLNLCDMDFTDLVSDDETDVLAPATPLNGIPPPPPPPMGGRMPGVPPPVPSAPLFAPPVPNAPLFAPKSNSSKNGDTRIPVKKNKKTVKLFWKEVRDDPISHSKLKTGYIWDELSAVTVDTQKLEHLFESRAKDLISKKQQELNKNKEIIVLDPKRSNAINIGMTKLPPPRSIKTAILKMDATIMNREGIEKLLTMLPTEEERTKIQEAQAANPDLPLGSAEQFLLTLASISELPARLKLWAFKLDFENSEREIAEPLMDLKQGFEVLKINKTFRAILSTLLSVGNFLNGNEVKGFQIEYLTKVPEVKDTVHKHSLLHHLCHIVMEKFPEATDLYSEVS</sequence>
<dbReference type="Pfam" id="PF24959">
    <property type="entry name" value="FH3_FHOD1-3"/>
    <property type="match status" value="1"/>
</dbReference>
<dbReference type="SMART" id="SM00498">
    <property type="entry name" value="FH2"/>
    <property type="match status" value="1"/>
</dbReference>
<feature type="compositionally biased region" description="Basic and acidic residues" evidence="2">
    <location>
        <begin position="362"/>
        <end position="373"/>
    </location>
</feature>
<dbReference type="KEGG" id="soy:115874811"/>
<evidence type="ECO:0000313" key="6">
    <source>
        <dbReference type="RefSeq" id="XP_030745969.1"/>
    </source>
</evidence>
<dbReference type="GO" id="GO:0005856">
    <property type="term" value="C:cytoskeleton"/>
    <property type="evidence" value="ECO:0007669"/>
    <property type="project" value="TreeGrafter"/>
</dbReference>
<feature type="compositionally biased region" description="Basic and acidic residues" evidence="2">
    <location>
        <begin position="163"/>
        <end position="179"/>
    </location>
</feature>
<dbReference type="SUPFAM" id="SSF48371">
    <property type="entry name" value="ARM repeat"/>
    <property type="match status" value="1"/>
</dbReference>
<feature type="compositionally biased region" description="Polar residues" evidence="2">
    <location>
        <begin position="855"/>
        <end position="864"/>
    </location>
</feature>
<dbReference type="OrthoDB" id="9806920at2759"/>
<dbReference type="FunFam" id="1.25.10.10:FF:000056">
    <property type="entry name" value="FH1/FH2 domain-containing protein 3 isoform X1"/>
    <property type="match status" value="1"/>
</dbReference>
<feature type="compositionally biased region" description="Low complexity" evidence="2">
    <location>
        <begin position="509"/>
        <end position="524"/>
    </location>
</feature>
<dbReference type="FunCoup" id="A0A6J2X4V5">
    <property type="interactions" value="245"/>
</dbReference>
<evidence type="ECO:0000259" key="3">
    <source>
        <dbReference type="PROSITE" id="PS51232"/>
    </source>
</evidence>